<accession>A0A1M5ZSS2</accession>
<dbReference type="SUPFAM" id="SSF52777">
    <property type="entry name" value="CoA-dependent acyltransferases"/>
    <property type="match status" value="2"/>
</dbReference>
<dbReference type="PANTHER" id="PTHR45527">
    <property type="entry name" value="NONRIBOSOMAL PEPTIDE SYNTHETASE"/>
    <property type="match status" value="1"/>
</dbReference>
<reference evidence="6 7" key="1">
    <citation type="submission" date="2016-11" db="EMBL/GenBank/DDBJ databases">
        <authorList>
            <person name="Jaros S."/>
            <person name="Januszkiewicz K."/>
            <person name="Wedrychowicz H."/>
        </authorList>
    </citation>
    <scope>NUCLEOTIDE SEQUENCE [LARGE SCALE GENOMIC DNA]</scope>
    <source>
        <strain evidence="6 7">CECT 7868</strain>
    </source>
</reference>
<dbReference type="Pfam" id="PF13193">
    <property type="entry name" value="AMP-binding_C"/>
    <property type="match status" value="1"/>
</dbReference>
<dbReference type="GO" id="GO:0031177">
    <property type="term" value="F:phosphopantetheine binding"/>
    <property type="evidence" value="ECO:0007669"/>
    <property type="project" value="TreeGrafter"/>
</dbReference>
<dbReference type="Pfam" id="PF00550">
    <property type="entry name" value="PP-binding"/>
    <property type="match status" value="1"/>
</dbReference>
<protein>
    <submittedName>
        <fullName evidence="6">Tyrocidine synthase 3</fullName>
    </submittedName>
</protein>
<dbReference type="InterPro" id="IPR001242">
    <property type="entry name" value="Condensation_dom"/>
</dbReference>
<dbReference type="InterPro" id="IPR036736">
    <property type="entry name" value="ACP-like_sf"/>
</dbReference>
<dbReference type="Gene3D" id="3.30.300.30">
    <property type="match status" value="1"/>
</dbReference>
<keyword evidence="3" id="KW-0597">Phosphoprotein</keyword>
<dbReference type="PROSITE" id="PS00012">
    <property type="entry name" value="PHOSPHOPANTETHEINE"/>
    <property type="match status" value="1"/>
</dbReference>
<organism evidence="6 7">
    <name type="scientific">Vibrio aerogenes CECT 7868</name>
    <dbReference type="NCBI Taxonomy" id="1216006"/>
    <lineage>
        <taxon>Bacteria</taxon>
        <taxon>Pseudomonadati</taxon>
        <taxon>Pseudomonadota</taxon>
        <taxon>Gammaproteobacteria</taxon>
        <taxon>Vibrionales</taxon>
        <taxon>Vibrionaceae</taxon>
        <taxon>Vibrio</taxon>
    </lineage>
</organism>
<dbReference type="InterPro" id="IPR000873">
    <property type="entry name" value="AMP-dep_synth/lig_dom"/>
</dbReference>
<dbReference type="InterPro" id="IPR042099">
    <property type="entry name" value="ANL_N_sf"/>
</dbReference>
<dbReference type="InterPro" id="IPR025110">
    <property type="entry name" value="AMP-bd_C"/>
</dbReference>
<proteinExistence type="predicted"/>
<dbReference type="GO" id="GO:0044550">
    <property type="term" value="P:secondary metabolite biosynthetic process"/>
    <property type="evidence" value="ECO:0007669"/>
    <property type="project" value="TreeGrafter"/>
</dbReference>
<dbReference type="PROSITE" id="PS50075">
    <property type="entry name" value="CARRIER"/>
    <property type="match status" value="1"/>
</dbReference>
<evidence type="ECO:0000256" key="1">
    <source>
        <dbReference type="ARBA" id="ARBA00001957"/>
    </source>
</evidence>
<dbReference type="GO" id="GO:0003824">
    <property type="term" value="F:catalytic activity"/>
    <property type="evidence" value="ECO:0007669"/>
    <property type="project" value="InterPro"/>
</dbReference>
<dbReference type="EMBL" id="FQXZ01000036">
    <property type="protein sequence ID" value="SHI27355.1"/>
    <property type="molecule type" value="Genomic_DNA"/>
</dbReference>
<dbReference type="Gene3D" id="3.30.559.30">
    <property type="entry name" value="Nonribosomal peptide synthetase, condensation domain"/>
    <property type="match status" value="1"/>
</dbReference>
<evidence type="ECO:0000256" key="2">
    <source>
        <dbReference type="ARBA" id="ARBA00022450"/>
    </source>
</evidence>
<dbReference type="Gene3D" id="3.40.50.12780">
    <property type="entry name" value="N-terminal domain of ligase-like"/>
    <property type="match status" value="1"/>
</dbReference>
<dbReference type="GO" id="GO:0005737">
    <property type="term" value="C:cytoplasm"/>
    <property type="evidence" value="ECO:0007669"/>
    <property type="project" value="TreeGrafter"/>
</dbReference>
<dbReference type="PROSITE" id="PS00455">
    <property type="entry name" value="AMP_BINDING"/>
    <property type="match status" value="1"/>
</dbReference>
<dbReference type="GO" id="GO:0043041">
    <property type="term" value="P:amino acid activation for nonribosomal peptide biosynthetic process"/>
    <property type="evidence" value="ECO:0007669"/>
    <property type="project" value="TreeGrafter"/>
</dbReference>
<feature type="region of interest" description="Disordered" evidence="4">
    <location>
        <begin position="592"/>
        <end position="616"/>
    </location>
</feature>
<dbReference type="AlphaFoldDB" id="A0A1M5ZSS2"/>
<dbReference type="Gene3D" id="3.30.559.10">
    <property type="entry name" value="Chloramphenicol acetyltransferase-like domain"/>
    <property type="match status" value="1"/>
</dbReference>
<evidence type="ECO:0000256" key="3">
    <source>
        <dbReference type="ARBA" id="ARBA00022553"/>
    </source>
</evidence>
<dbReference type="InterPro" id="IPR006162">
    <property type="entry name" value="Ppantetheine_attach_site"/>
</dbReference>
<dbReference type="Gene3D" id="1.10.1200.10">
    <property type="entry name" value="ACP-like"/>
    <property type="match status" value="1"/>
</dbReference>
<dbReference type="InterPro" id="IPR045851">
    <property type="entry name" value="AMP-bd_C_sf"/>
</dbReference>
<feature type="compositionally biased region" description="Acidic residues" evidence="4">
    <location>
        <begin position="592"/>
        <end position="601"/>
    </location>
</feature>
<sequence>MDYLQYRKPIFNVISDRVLNNPDKIAVELNGQTLTYRKLEELSDRLASYIIAHYPQSQGGRVAVYLQADVMLPVVLLGIMKSGCAYVPLSYFHPPERIKSIINDSAAFLMISTQELIKEKHLGKYNIQHLDITNRQIFNSDYSVKFPELNGNELAYILYTSGSTGIPKGVAIEHACLNYYVHWFNQELWEKTRPVLPLTSSLSFAAAVAQLYAPLLRGDTLHMLPDQILHQPDMLCRWFAQVPGAALYCVPTVWDEILRYYQSAGDQGSLALPKTLYLSGEPVPAELKARTFAQSPGMRVFNLYGPTETTANGSYAELKALAPVTIGQAIAGSEIMILDEDGQPVADGETGEICIIGPGVARGYWHRKDLTRQRFFEAGHFRGHRTGDLGQIVDGQLICLGRKDHQIKIGGVRIEPGETEAVLLNYPGVTQAVVKTTGGPGGQTQLVAYLVQPETQATVRELRNFLRAYLPDVMIPAHFIYISQLPKLPNGKLDSKRLPAPCPLRPQLGYDCEVAQNDLERELIDIWEEVLQFSGLGSKDNFFDLGGSSLQAMKIRQLIRLRLYCNIDYGLFAEHPTPRELATIVPYYSCDDEDEPAEDGQGESRDHPALSAGAGSSERGALLSSQQRYFITLDQISAEPATYQIPFKMSVKGEADIDGLIDSLQQVLRANPVLRSRFDLDEELCFEGAYRVEEIAVRRHSASMVPGPLSGLSDHDLLALLPPCQMDLEETPLIQIDLISDECSDHVFVIRVHHAVFDHDSIALFYQQFIRQYRRILAGDASTLPAESVTYADYSHWQQMHQPGDEAQEKAFWRHTLQDYVRHGADASGFQVYGDQEGPYTEQVLTSAVTAHIHQAARAQQTSPFVLMLTAFNRLLEQETPYRQVPVGIPVSTRMQYEPSSLTGCFVNLITYFDPADATEPLMTRLTKNKRRIYALMDHLSLPYDAVIQESRQAEIESQVRVPVGFNFLSAMPAAENVGECQFTVKAMNADYVRFDLALTVNDGKEMSLTLHYRPGLFSRQQIDVLLDKYQMMLVRL</sequence>
<dbReference type="PANTHER" id="PTHR45527:SF1">
    <property type="entry name" value="FATTY ACID SYNTHASE"/>
    <property type="match status" value="1"/>
</dbReference>
<gene>
    <name evidence="6" type="primary">tycC_2</name>
    <name evidence="6" type="ORF">VA7868_03178</name>
</gene>
<dbReference type="InterPro" id="IPR020845">
    <property type="entry name" value="AMP-binding_CS"/>
</dbReference>
<dbReference type="InterPro" id="IPR023213">
    <property type="entry name" value="CAT-like_dom_sf"/>
</dbReference>
<dbReference type="SUPFAM" id="SSF47336">
    <property type="entry name" value="ACP-like"/>
    <property type="match status" value="1"/>
</dbReference>
<evidence type="ECO:0000313" key="7">
    <source>
        <dbReference type="Proteomes" id="UP000184608"/>
    </source>
</evidence>
<dbReference type="Proteomes" id="UP000184608">
    <property type="component" value="Unassembled WGS sequence"/>
</dbReference>
<name>A0A1M5ZSS2_9VIBR</name>
<dbReference type="STRING" id="1216006.VA7868_03178"/>
<dbReference type="Pfam" id="PF00501">
    <property type="entry name" value="AMP-binding"/>
    <property type="match status" value="1"/>
</dbReference>
<dbReference type="Pfam" id="PF00668">
    <property type="entry name" value="Condensation"/>
    <property type="match status" value="1"/>
</dbReference>
<dbReference type="InterPro" id="IPR009081">
    <property type="entry name" value="PP-bd_ACP"/>
</dbReference>
<feature type="domain" description="Carrier" evidence="5">
    <location>
        <begin position="514"/>
        <end position="589"/>
    </location>
</feature>
<comment type="cofactor">
    <cofactor evidence="1">
        <name>pantetheine 4'-phosphate</name>
        <dbReference type="ChEBI" id="CHEBI:47942"/>
    </cofactor>
</comment>
<keyword evidence="7" id="KW-1185">Reference proteome</keyword>
<keyword evidence="2" id="KW-0596">Phosphopantetheine</keyword>
<dbReference type="CDD" id="cd05930">
    <property type="entry name" value="A_NRPS"/>
    <property type="match status" value="1"/>
</dbReference>
<dbReference type="SUPFAM" id="SSF56801">
    <property type="entry name" value="Acetyl-CoA synthetase-like"/>
    <property type="match status" value="1"/>
</dbReference>
<evidence type="ECO:0000259" key="5">
    <source>
        <dbReference type="PROSITE" id="PS50075"/>
    </source>
</evidence>
<dbReference type="RefSeq" id="WP_073604802.1">
    <property type="nucleotide sequence ID" value="NZ_FQXZ01000036.1"/>
</dbReference>
<evidence type="ECO:0000256" key="4">
    <source>
        <dbReference type="SAM" id="MobiDB-lite"/>
    </source>
</evidence>
<evidence type="ECO:0000313" key="6">
    <source>
        <dbReference type="EMBL" id="SHI27355.1"/>
    </source>
</evidence>